<evidence type="ECO:0000256" key="3">
    <source>
        <dbReference type="ARBA" id="ARBA00022777"/>
    </source>
</evidence>
<dbReference type="GO" id="GO:0030975">
    <property type="term" value="F:thiamine binding"/>
    <property type="evidence" value="ECO:0007669"/>
    <property type="project" value="InterPro"/>
</dbReference>
<dbReference type="InterPro" id="IPR007371">
    <property type="entry name" value="TPK_catalytic"/>
</dbReference>
<evidence type="ECO:0000313" key="7">
    <source>
        <dbReference type="EMBL" id="ASC02746.1"/>
    </source>
</evidence>
<gene>
    <name evidence="7" type="ORF">CBG50_05125</name>
</gene>
<evidence type="ECO:0000256" key="5">
    <source>
        <dbReference type="NCBIfam" id="TIGR01378"/>
    </source>
</evidence>
<name>A0A1Z3CJ30_FUSNP</name>
<dbReference type="GO" id="GO:0006772">
    <property type="term" value="P:thiamine metabolic process"/>
    <property type="evidence" value="ECO:0007669"/>
    <property type="project" value="UniProtKB-UniRule"/>
</dbReference>
<dbReference type="PANTHER" id="PTHR41299:SF1">
    <property type="entry name" value="THIAMINE PYROPHOSPHOKINASE"/>
    <property type="match status" value="1"/>
</dbReference>
<proteinExistence type="predicted"/>
<organism evidence="7 8">
    <name type="scientific">Fusobacterium nucleatum subsp. polymorphum</name>
    <name type="common">Fusobacterium polymorphum</name>
    <dbReference type="NCBI Taxonomy" id="76857"/>
    <lineage>
        <taxon>Bacteria</taxon>
        <taxon>Fusobacteriati</taxon>
        <taxon>Fusobacteriota</taxon>
        <taxon>Fusobacteriia</taxon>
        <taxon>Fusobacteriales</taxon>
        <taxon>Fusobacteriaceae</taxon>
        <taxon>Fusobacterium</taxon>
    </lineage>
</organism>
<keyword evidence="4" id="KW-0067">ATP-binding</keyword>
<sequence length="221" mass="25630">MKIAYLFLNGELRGNKNFYLNFIENHKGDIYCADGGANICYELNLIPKEIYGDLDSIKNNVKEFYQEKNVNFIKFKVEKDYTDSELVLNEVQDKYDIVYCIAGLGGSIDHELTNINLLAKYSNLIFISEKEKIFKIDSKYEFNDMINTKISFVIFSDKVEALTLKGFKYNVKNLNMKKGETRCISNIIVKNKANLSIESGSLLCIIKYNLITYILKKYLQY</sequence>
<dbReference type="GO" id="GO:0005524">
    <property type="term" value="F:ATP binding"/>
    <property type="evidence" value="ECO:0007669"/>
    <property type="project" value="UniProtKB-KW"/>
</dbReference>
<dbReference type="InterPro" id="IPR006282">
    <property type="entry name" value="Thi_PPkinase"/>
</dbReference>
<dbReference type="EMBL" id="CP021934">
    <property type="protein sequence ID" value="ASC02746.1"/>
    <property type="molecule type" value="Genomic_DNA"/>
</dbReference>
<dbReference type="Pfam" id="PF04263">
    <property type="entry name" value="TPK_catalytic"/>
    <property type="match status" value="1"/>
</dbReference>
<dbReference type="GO" id="GO:0004788">
    <property type="term" value="F:thiamine diphosphokinase activity"/>
    <property type="evidence" value="ECO:0007669"/>
    <property type="project" value="UniProtKB-UniRule"/>
</dbReference>
<dbReference type="SUPFAM" id="SSF63862">
    <property type="entry name" value="Thiamin pyrophosphokinase, substrate-binding domain"/>
    <property type="match status" value="1"/>
</dbReference>
<dbReference type="GO" id="GO:0009229">
    <property type="term" value="P:thiamine diphosphate biosynthetic process"/>
    <property type="evidence" value="ECO:0007669"/>
    <property type="project" value="InterPro"/>
</dbReference>
<evidence type="ECO:0000256" key="1">
    <source>
        <dbReference type="ARBA" id="ARBA00022679"/>
    </source>
</evidence>
<dbReference type="InterPro" id="IPR036371">
    <property type="entry name" value="TPK_B1-bd_sf"/>
</dbReference>
<dbReference type="EC" id="2.7.6.2" evidence="5"/>
<evidence type="ECO:0000256" key="4">
    <source>
        <dbReference type="ARBA" id="ARBA00022840"/>
    </source>
</evidence>
<dbReference type="InterPro" id="IPR053149">
    <property type="entry name" value="TPK"/>
</dbReference>
<dbReference type="InterPro" id="IPR036759">
    <property type="entry name" value="TPK_catalytic_sf"/>
</dbReference>
<dbReference type="SUPFAM" id="SSF63999">
    <property type="entry name" value="Thiamin pyrophosphokinase, catalytic domain"/>
    <property type="match status" value="1"/>
</dbReference>
<keyword evidence="2" id="KW-0547">Nucleotide-binding</keyword>
<evidence type="ECO:0000256" key="2">
    <source>
        <dbReference type="ARBA" id="ARBA00022741"/>
    </source>
</evidence>
<protein>
    <recommendedName>
        <fullName evidence="5">Thiamine diphosphokinase</fullName>
        <ecNumber evidence="5">2.7.6.2</ecNumber>
    </recommendedName>
</protein>
<dbReference type="Pfam" id="PF04265">
    <property type="entry name" value="TPK_B1_binding"/>
    <property type="match status" value="1"/>
</dbReference>
<dbReference type="AlphaFoldDB" id="A0A1Z3CJ30"/>
<keyword evidence="1" id="KW-0808">Transferase</keyword>
<dbReference type="InterPro" id="IPR007373">
    <property type="entry name" value="Thiamin_PyroPKinase_B1-bd"/>
</dbReference>
<dbReference type="Gene3D" id="3.40.50.10240">
    <property type="entry name" value="Thiamin pyrophosphokinase, catalytic domain"/>
    <property type="match status" value="1"/>
</dbReference>
<dbReference type="GO" id="GO:0016301">
    <property type="term" value="F:kinase activity"/>
    <property type="evidence" value="ECO:0007669"/>
    <property type="project" value="UniProtKB-KW"/>
</dbReference>
<dbReference type="Proteomes" id="UP000196759">
    <property type="component" value="Chromosome"/>
</dbReference>
<keyword evidence="3 7" id="KW-0418">Kinase</keyword>
<evidence type="ECO:0000259" key="6">
    <source>
        <dbReference type="SMART" id="SM00983"/>
    </source>
</evidence>
<dbReference type="PANTHER" id="PTHR41299">
    <property type="entry name" value="THIAMINE PYROPHOSPHOKINASE"/>
    <property type="match status" value="1"/>
</dbReference>
<dbReference type="CDD" id="cd07995">
    <property type="entry name" value="TPK"/>
    <property type="match status" value="1"/>
</dbReference>
<dbReference type="RefSeq" id="WP_088337110.1">
    <property type="nucleotide sequence ID" value="NZ_CP021934.1"/>
</dbReference>
<dbReference type="NCBIfam" id="TIGR01378">
    <property type="entry name" value="thi_PPkinase"/>
    <property type="match status" value="1"/>
</dbReference>
<feature type="domain" description="Thiamin pyrophosphokinase thiamin-binding" evidence="6">
    <location>
        <begin position="138"/>
        <end position="203"/>
    </location>
</feature>
<accession>A0A1Z3CJ30</accession>
<dbReference type="SMART" id="SM00983">
    <property type="entry name" value="TPK_B1_binding"/>
    <property type="match status" value="1"/>
</dbReference>
<reference evidence="7 8" key="1">
    <citation type="submission" date="2017-06" db="EMBL/GenBank/DDBJ databases">
        <title>Draft genome sequence of Fusobacterium nucleatum subsp. polymorphum KCOM 1260 (=ChDC F218).</title>
        <authorList>
            <person name="Kook J.-K."/>
            <person name="Park S.-N."/>
            <person name="Lim Y.K."/>
            <person name="Roh H."/>
        </authorList>
    </citation>
    <scope>NUCLEOTIDE SEQUENCE [LARGE SCALE GENOMIC DNA]</scope>
    <source>
        <strain evidence="8">KCOM 1260 (ChDC F218)</strain>
    </source>
</reference>
<evidence type="ECO:0000313" key="8">
    <source>
        <dbReference type="Proteomes" id="UP000196759"/>
    </source>
</evidence>
<keyword evidence="8" id="KW-1185">Reference proteome</keyword>